<dbReference type="PANTHER" id="PTHR21220">
    <property type="entry name" value="DNA-DEPENDENT METALLOPROTEASE SPRTN"/>
    <property type="match status" value="1"/>
</dbReference>
<name>U2KUE7_9BACT</name>
<dbReference type="GO" id="GO:0031593">
    <property type="term" value="F:polyubiquitin modification-dependent protein binding"/>
    <property type="evidence" value="ECO:0007669"/>
    <property type="project" value="TreeGrafter"/>
</dbReference>
<dbReference type="GO" id="GO:0003697">
    <property type="term" value="F:single-stranded DNA binding"/>
    <property type="evidence" value="ECO:0007669"/>
    <property type="project" value="InterPro"/>
</dbReference>
<sequence length="208" mass="24536">MEQWFTTFNEQYFDSGLPLPRLALSRSKTRLGSMSCKRVTRLLRGTKYSDFTIRLSNYYDLSERDFQNVLLHEMIHYHIAYTGVKDTSPHGVVFRRMAEAFNRKYGWNIKVTGSTRGIKPAKPQPDREFLVLALLLDSGEHLFSVVNPRYAHEIDRNISCVSRVKSFSWYTTRDRYFMEFPRVRNLRGRRVSMEVYEEKTAEMTPIVV</sequence>
<gene>
    <name evidence="2" type="ORF">HMPREF9145_0159</name>
</gene>
<reference evidence="2 3" key="1">
    <citation type="submission" date="2013-08" db="EMBL/GenBank/DDBJ databases">
        <authorList>
            <person name="Durkin A.S."/>
            <person name="Haft D.R."/>
            <person name="McCorrison J."/>
            <person name="Torralba M."/>
            <person name="Gillis M."/>
            <person name="Haft D.H."/>
            <person name="Methe B."/>
            <person name="Sutton G."/>
            <person name="Nelson K.E."/>
        </authorList>
    </citation>
    <scope>NUCLEOTIDE SEQUENCE [LARGE SCALE GENOMIC DNA]</scope>
    <source>
        <strain evidence="2 3">F0493</strain>
    </source>
</reference>
<protein>
    <submittedName>
        <fullName evidence="2">SprT-like family protein</fullName>
    </submittedName>
</protein>
<dbReference type="PANTHER" id="PTHR21220:SF9">
    <property type="entry name" value="SPRT-LIKE DOMAIN-CONTAINING PROTEIN SPARTAN"/>
    <property type="match status" value="1"/>
</dbReference>
<dbReference type="EMBL" id="AWGW01000007">
    <property type="protein sequence ID" value="ERK02067.1"/>
    <property type="molecule type" value="Genomic_DNA"/>
</dbReference>
<dbReference type="AlphaFoldDB" id="U2KUE7"/>
<dbReference type="GO" id="GO:0006974">
    <property type="term" value="P:DNA damage response"/>
    <property type="evidence" value="ECO:0007669"/>
    <property type="project" value="InterPro"/>
</dbReference>
<dbReference type="InterPro" id="IPR044245">
    <property type="entry name" value="Spartan"/>
</dbReference>
<dbReference type="PATRIC" id="fig|1395125.3.peg.747"/>
<accession>U2KUE7</accession>
<dbReference type="Proteomes" id="UP000017023">
    <property type="component" value="Unassembled WGS sequence"/>
</dbReference>
<evidence type="ECO:0000259" key="1">
    <source>
        <dbReference type="Pfam" id="PF10263"/>
    </source>
</evidence>
<feature type="domain" description="SprT-like" evidence="1">
    <location>
        <begin position="2"/>
        <end position="111"/>
    </location>
</feature>
<comment type="caution">
    <text evidence="2">The sequence shown here is derived from an EMBL/GenBank/DDBJ whole genome shotgun (WGS) entry which is preliminary data.</text>
</comment>
<dbReference type="InterPro" id="IPR006640">
    <property type="entry name" value="SprT-like_domain"/>
</dbReference>
<evidence type="ECO:0000313" key="2">
    <source>
        <dbReference type="EMBL" id="ERK02067.1"/>
    </source>
</evidence>
<dbReference type="Pfam" id="PF10263">
    <property type="entry name" value="SprT-like"/>
    <property type="match status" value="1"/>
</dbReference>
<organism evidence="2 3">
    <name type="scientific">Segatella salivae F0493</name>
    <dbReference type="NCBI Taxonomy" id="1395125"/>
    <lineage>
        <taxon>Bacteria</taxon>
        <taxon>Pseudomonadati</taxon>
        <taxon>Bacteroidota</taxon>
        <taxon>Bacteroidia</taxon>
        <taxon>Bacteroidales</taxon>
        <taxon>Prevotellaceae</taxon>
        <taxon>Segatella</taxon>
    </lineage>
</organism>
<evidence type="ECO:0000313" key="3">
    <source>
        <dbReference type="Proteomes" id="UP000017023"/>
    </source>
</evidence>
<dbReference type="GO" id="GO:0004222">
    <property type="term" value="F:metalloendopeptidase activity"/>
    <property type="evidence" value="ECO:0007669"/>
    <property type="project" value="InterPro"/>
</dbReference>
<proteinExistence type="predicted"/>